<keyword evidence="5" id="KW-0547">Nucleotide-binding</keyword>
<dbReference type="InterPro" id="IPR042219">
    <property type="entry name" value="AAA_lid_11_sf"/>
</dbReference>
<dbReference type="GO" id="GO:0005930">
    <property type="term" value="C:axoneme"/>
    <property type="evidence" value="ECO:0007669"/>
    <property type="project" value="UniProtKB-SubCell"/>
</dbReference>
<evidence type="ECO:0000259" key="13">
    <source>
        <dbReference type="Pfam" id="PF03028"/>
    </source>
</evidence>
<comment type="subcellular location">
    <subcellularLocation>
        <location evidence="1">Cytoplasm</location>
        <location evidence="1">Cytoskeleton</location>
        <location evidence="1">Cilium axoneme</location>
    </subcellularLocation>
</comment>
<dbReference type="AlphaFoldDB" id="A0A444UN45"/>
<feature type="domain" description="Dynein heavy chain C-terminal" evidence="15">
    <location>
        <begin position="350"/>
        <end position="485"/>
    </location>
</feature>
<evidence type="ECO:0000256" key="3">
    <source>
        <dbReference type="ARBA" id="ARBA00022490"/>
    </source>
</evidence>
<keyword evidence="3" id="KW-0963">Cytoplasm</keyword>
<evidence type="ECO:0000256" key="12">
    <source>
        <dbReference type="ARBA" id="ARBA00023273"/>
    </source>
</evidence>
<dbReference type="InterPro" id="IPR027417">
    <property type="entry name" value="P-loop_NTPase"/>
</dbReference>
<dbReference type="GO" id="GO:0051959">
    <property type="term" value="F:dynein light intermediate chain binding"/>
    <property type="evidence" value="ECO:0007669"/>
    <property type="project" value="InterPro"/>
</dbReference>
<keyword evidence="4" id="KW-0493">Microtubule</keyword>
<dbReference type="Gene3D" id="1.10.8.1220">
    <property type="match status" value="1"/>
</dbReference>
<dbReference type="GO" id="GO:0030286">
    <property type="term" value="C:dynein complex"/>
    <property type="evidence" value="ECO:0007669"/>
    <property type="project" value="UniProtKB-KW"/>
</dbReference>
<comment type="caution">
    <text evidence="16">The sequence shown here is derived from an EMBL/GenBank/DDBJ whole genome shotgun (WGS) entry which is preliminary data.</text>
</comment>
<evidence type="ECO:0000256" key="8">
    <source>
        <dbReference type="ARBA" id="ARBA00023054"/>
    </source>
</evidence>
<feature type="domain" description="Dynein heavy chain region D6 P-loop" evidence="13">
    <location>
        <begin position="240"/>
        <end position="273"/>
    </location>
</feature>
<dbReference type="InterPro" id="IPR004273">
    <property type="entry name" value="Dynein_heavy_D6_P-loop"/>
</dbReference>
<evidence type="ECO:0000256" key="7">
    <source>
        <dbReference type="ARBA" id="ARBA00023017"/>
    </source>
</evidence>
<proteinExistence type="inferred from homology"/>
<dbReference type="Gene3D" id="3.40.50.300">
    <property type="entry name" value="P-loop containing nucleotide triphosphate hydrolases"/>
    <property type="match status" value="1"/>
</dbReference>
<dbReference type="InterPro" id="IPR043160">
    <property type="entry name" value="Dynein_C_barrel"/>
</dbReference>
<evidence type="ECO:0000259" key="14">
    <source>
        <dbReference type="Pfam" id="PF12781"/>
    </source>
</evidence>
<dbReference type="Pfam" id="PF18199">
    <property type="entry name" value="Dynein_C"/>
    <property type="match status" value="1"/>
</dbReference>
<keyword evidence="6" id="KW-0067">ATP-binding</keyword>
<dbReference type="GO" id="GO:0007018">
    <property type="term" value="P:microtubule-based movement"/>
    <property type="evidence" value="ECO:0007669"/>
    <property type="project" value="InterPro"/>
</dbReference>
<feature type="non-terminal residue" evidence="16">
    <location>
        <position position="1"/>
    </location>
</feature>
<evidence type="ECO:0000256" key="4">
    <source>
        <dbReference type="ARBA" id="ARBA00022701"/>
    </source>
</evidence>
<organism evidence="16 17">
    <name type="scientific">Acipenser ruthenus</name>
    <name type="common">Sterlet sturgeon</name>
    <dbReference type="NCBI Taxonomy" id="7906"/>
    <lineage>
        <taxon>Eukaryota</taxon>
        <taxon>Metazoa</taxon>
        <taxon>Chordata</taxon>
        <taxon>Craniata</taxon>
        <taxon>Vertebrata</taxon>
        <taxon>Euteleostomi</taxon>
        <taxon>Actinopterygii</taxon>
        <taxon>Chondrostei</taxon>
        <taxon>Acipenseriformes</taxon>
        <taxon>Acipenseridae</taxon>
        <taxon>Acipenser</taxon>
    </lineage>
</organism>
<keyword evidence="8" id="KW-0175">Coiled coil</keyword>
<keyword evidence="11" id="KW-0206">Cytoskeleton</keyword>
<evidence type="ECO:0000256" key="5">
    <source>
        <dbReference type="ARBA" id="ARBA00022741"/>
    </source>
</evidence>
<dbReference type="Gene3D" id="3.10.490.20">
    <property type="match status" value="1"/>
</dbReference>
<dbReference type="Pfam" id="PF12781">
    <property type="entry name" value="AAA_9"/>
    <property type="match status" value="1"/>
</dbReference>
<keyword evidence="7" id="KW-0243">Dynein</keyword>
<name>A0A444UN45_ACIRT</name>
<keyword evidence="12" id="KW-0966">Cell projection</keyword>
<evidence type="ECO:0000313" key="16">
    <source>
        <dbReference type="EMBL" id="RXM36554.1"/>
    </source>
</evidence>
<dbReference type="Proteomes" id="UP000289886">
    <property type="component" value="Unassembled WGS sequence"/>
</dbReference>
<dbReference type="GO" id="GO:0008569">
    <property type="term" value="F:minus-end-directed microtubule motor activity"/>
    <property type="evidence" value="ECO:0007669"/>
    <property type="project" value="InterPro"/>
</dbReference>
<keyword evidence="9" id="KW-0969">Cilium</keyword>
<dbReference type="GO" id="GO:0045505">
    <property type="term" value="F:dynein intermediate chain binding"/>
    <property type="evidence" value="ECO:0007669"/>
    <property type="project" value="InterPro"/>
</dbReference>
<reference evidence="16 17" key="1">
    <citation type="submission" date="2019-01" db="EMBL/GenBank/DDBJ databases">
        <title>Draft Genome and Complete Hox-Cluster Characterization of the Sterlet Sturgeon (Acipenser ruthenus).</title>
        <authorList>
            <person name="Wei Q."/>
        </authorList>
    </citation>
    <scope>NUCLEOTIDE SEQUENCE [LARGE SCALE GENOMIC DNA]</scope>
    <source>
        <strain evidence="16">WHYD16114868_AA</strain>
        <tissue evidence="16">Blood</tissue>
    </source>
</reference>
<gene>
    <name evidence="16" type="ORF">EOD39_3448</name>
</gene>
<feature type="domain" description="Dynein heavy chain ATP-binding dynein motor region" evidence="14">
    <location>
        <begin position="1"/>
        <end position="39"/>
    </location>
</feature>
<keyword evidence="10" id="KW-0505">Motor protein</keyword>
<evidence type="ECO:0000313" key="17">
    <source>
        <dbReference type="Proteomes" id="UP000289886"/>
    </source>
</evidence>
<dbReference type="InterPro" id="IPR035706">
    <property type="entry name" value="AAA_9"/>
</dbReference>
<dbReference type="FunFam" id="1.10.8.1220:FF:000001">
    <property type="entry name" value="Dynein axonemal heavy chain 5"/>
    <property type="match status" value="1"/>
</dbReference>
<evidence type="ECO:0000256" key="9">
    <source>
        <dbReference type="ARBA" id="ARBA00023069"/>
    </source>
</evidence>
<protein>
    <submittedName>
        <fullName evidence="16">Dynein heavy chain 7, axonemal</fullName>
    </submittedName>
</protein>
<dbReference type="EMBL" id="SCEB01214211">
    <property type="protein sequence ID" value="RXM36554.1"/>
    <property type="molecule type" value="Genomic_DNA"/>
</dbReference>
<sequence length="485" mass="55948">LKEIEDKILEVLSLSEGNILEDETAIKILSSSKVLASEITEKQAVAEVTEKKIDAKRLGYRPIVIHSSILFFSIANLANIKPMYQYSLTWFINLFTMSIENSEKCDNLDTRLQILQDHFTYSLYVNVCRSLLEKNKLLFSFCLSINLLKHEKMIDNSVGGCGSNPCTWLPTNSWDEICRLDSLVTFKYIRRDFERLKEGWKQVYDSMEPHHVPFPEEWQGKLGEFQRMLMICCLRPDKELNPDTTHPDFRLWLTSYPSPTFPVSVLQNGVKMTNEAPKGLCANIGRFYLMDPISDPEFFNSCNKPGAFKKLLYGLCFFHALVQERWKFGPLGWNIPYEFNETDMRISVQQLHVFLNQYQGLVVMSAELEEVVNSILKGRIPGMWMKMSYPSLKPLGSYVSDFLARLKFLQYVSRTGMTTAPPVFWLSGLFLTQAFLTGSQQNFARKYTIPIDLLGFDYEVLEDKEYHQAPEDGVYVRGLFLDGAR</sequence>
<evidence type="ECO:0000256" key="11">
    <source>
        <dbReference type="ARBA" id="ARBA00023212"/>
    </source>
</evidence>
<dbReference type="InterPro" id="IPR026983">
    <property type="entry name" value="DHC"/>
</dbReference>
<evidence type="ECO:0000256" key="1">
    <source>
        <dbReference type="ARBA" id="ARBA00004430"/>
    </source>
</evidence>
<dbReference type="Pfam" id="PF03028">
    <property type="entry name" value="Dynein_heavy"/>
    <property type="match status" value="1"/>
</dbReference>
<dbReference type="PANTHER" id="PTHR22878:SF66">
    <property type="entry name" value="DYNEIN AXONEMAL HEAVY CHAIN 7"/>
    <property type="match status" value="1"/>
</dbReference>
<keyword evidence="17" id="KW-1185">Reference proteome</keyword>
<dbReference type="GO" id="GO:0005874">
    <property type="term" value="C:microtubule"/>
    <property type="evidence" value="ECO:0007669"/>
    <property type="project" value="UniProtKB-KW"/>
</dbReference>
<evidence type="ECO:0000256" key="2">
    <source>
        <dbReference type="ARBA" id="ARBA00008887"/>
    </source>
</evidence>
<dbReference type="GO" id="GO:0005524">
    <property type="term" value="F:ATP binding"/>
    <property type="evidence" value="ECO:0007669"/>
    <property type="project" value="UniProtKB-KW"/>
</dbReference>
<evidence type="ECO:0000256" key="6">
    <source>
        <dbReference type="ARBA" id="ARBA00022840"/>
    </source>
</evidence>
<accession>A0A444UN45</accession>
<dbReference type="Gene3D" id="1.10.8.720">
    <property type="entry name" value="Region D6 of dynein motor"/>
    <property type="match status" value="1"/>
</dbReference>
<evidence type="ECO:0000256" key="10">
    <source>
        <dbReference type="ARBA" id="ARBA00023175"/>
    </source>
</evidence>
<comment type="similarity">
    <text evidence="2">Belongs to the dynein heavy chain family.</text>
</comment>
<dbReference type="InterPro" id="IPR041228">
    <property type="entry name" value="Dynein_C"/>
</dbReference>
<evidence type="ECO:0000259" key="15">
    <source>
        <dbReference type="Pfam" id="PF18199"/>
    </source>
</evidence>
<dbReference type="PANTHER" id="PTHR22878">
    <property type="entry name" value="DYNEIN HEAVY CHAIN 6, AXONEMAL-LIKE-RELATED"/>
    <property type="match status" value="1"/>
</dbReference>
<dbReference type="Gene3D" id="6.10.140.1060">
    <property type="match status" value="1"/>
</dbReference>